<reference evidence="1 2" key="1">
    <citation type="submission" date="2020-07" db="EMBL/GenBank/DDBJ databases">
        <title>Pseudogemmobacter sp. nov., isolated from poultry manure in Taiwan.</title>
        <authorList>
            <person name="Lin S.-Y."/>
            <person name="Tang Y.-S."/>
            <person name="Young C.-C."/>
        </authorList>
    </citation>
    <scope>NUCLEOTIDE SEQUENCE [LARGE SCALE GENOMIC DNA]</scope>
    <source>
        <strain evidence="1 2">CC-YST710</strain>
    </source>
</reference>
<dbReference type="PANTHER" id="PTHR12993:SF29">
    <property type="entry name" value="BLR3841 PROTEIN"/>
    <property type="match status" value="1"/>
</dbReference>
<dbReference type="Proteomes" id="UP001198571">
    <property type="component" value="Unassembled WGS sequence"/>
</dbReference>
<dbReference type="Gene3D" id="3.40.50.10320">
    <property type="entry name" value="LmbE-like"/>
    <property type="match status" value="1"/>
</dbReference>
<proteinExistence type="predicted"/>
<evidence type="ECO:0000313" key="1">
    <source>
        <dbReference type="EMBL" id="MCB5408443.1"/>
    </source>
</evidence>
<protein>
    <submittedName>
        <fullName evidence="1">PIG-L family deacetylase</fullName>
    </submittedName>
</protein>
<dbReference type="InterPro" id="IPR003737">
    <property type="entry name" value="GlcNAc_PI_deacetylase-related"/>
</dbReference>
<dbReference type="PANTHER" id="PTHR12993">
    <property type="entry name" value="N-ACETYLGLUCOSAMINYL-PHOSPHATIDYLINOSITOL DE-N-ACETYLASE-RELATED"/>
    <property type="match status" value="1"/>
</dbReference>
<dbReference type="Pfam" id="PF02585">
    <property type="entry name" value="PIG-L"/>
    <property type="match status" value="1"/>
</dbReference>
<organism evidence="1 2">
    <name type="scientific">Pseudogemmobacter faecipullorum</name>
    <dbReference type="NCBI Taxonomy" id="2755041"/>
    <lineage>
        <taxon>Bacteria</taxon>
        <taxon>Pseudomonadati</taxon>
        <taxon>Pseudomonadota</taxon>
        <taxon>Alphaproteobacteria</taxon>
        <taxon>Rhodobacterales</taxon>
        <taxon>Paracoccaceae</taxon>
        <taxon>Pseudogemmobacter</taxon>
    </lineage>
</organism>
<sequence length="227" mass="24453">MFDPAAGGPVLVIAPHPDDETLGAGGLLLRAAAAGRAIHWLIVTTMRPEEGWPAGRIAKRDREIAAVAADYGFAAVHRLGLPTARLDTLPLGDVVAALGQVVAEVQPEVILLPHRGDAHSDHQVVHDAGAACSKWFRYPSVRWTLVYETLSETDAGLQQAPAFRPDLFVDISGQLERKLAMTRHFDGEFHAFPFPRSETALRAQAQLRGAASGSEAAEAFMILRGRV</sequence>
<comment type="caution">
    <text evidence="1">The sequence shown here is derived from an EMBL/GenBank/DDBJ whole genome shotgun (WGS) entry which is preliminary data.</text>
</comment>
<evidence type="ECO:0000313" key="2">
    <source>
        <dbReference type="Proteomes" id="UP001198571"/>
    </source>
</evidence>
<name>A0ABS8CGE1_9RHOB</name>
<dbReference type="SUPFAM" id="SSF102588">
    <property type="entry name" value="LmbE-like"/>
    <property type="match status" value="1"/>
</dbReference>
<accession>A0ABS8CGE1</accession>
<dbReference type="InterPro" id="IPR024078">
    <property type="entry name" value="LmbE-like_dom_sf"/>
</dbReference>
<keyword evidence="2" id="KW-1185">Reference proteome</keyword>
<gene>
    <name evidence="1" type="ORF">H0485_00290</name>
</gene>
<dbReference type="EMBL" id="JACDXX010000001">
    <property type="protein sequence ID" value="MCB5408443.1"/>
    <property type="molecule type" value="Genomic_DNA"/>
</dbReference>
<dbReference type="RefSeq" id="WP_226933317.1">
    <property type="nucleotide sequence ID" value="NZ_JACDXX010000001.1"/>
</dbReference>